<protein>
    <submittedName>
        <fullName evidence="1">Uncharacterized protein</fullName>
    </submittedName>
</protein>
<dbReference type="GeneID" id="85328565"/>
<proteinExistence type="predicted"/>
<dbReference type="EMBL" id="JAUIRO010000004">
    <property type="protein sequence ID" value="KAK0716759.1"/>
    <property type="molecule type" value="Genomic_DNA"/>
</dbReference>
<organism evidence="1 2">
    <name type="scientific">Lasiosphaeria miniovina</name>
    <dbReference type="NCBI Taxonomy" id="1954250"/>
    <lineage>
        <taxon>Eukaryota</taxon>
        <taxon>Fungi</taxon>
        <taxon>Dikarya</taxon>
        <taxon>Ascomycota</taxon>
        <taxon>Pezizomycotina</taxon>
        <taxon>Sordariomycetes</taxon>
        <taxon>Sordariomycetidae</taxon>
        <taxon>Sordariales</taxon>
        <taxon>Lasiosphaeriaceae</taxon>
        <taxon>Lasiosphaeria</taxon>
    </lineage>
</organism>
<gene>
    <name evidence="1" type="ORF">B0T26DRAFT_750903</name>
</gene>
<dbReference type="AlphaFoldDB" id="A0AA40AJ25"/>
<sequence length="146" mass="16828">MRITSGKQALAEEKFAKDLDTLTRYYLVEYGEQQLGMLQIHPLVKTCTQFWLEKTGHRARWKKHFLRSMACEFPERPSDHWDECEQLSLHLQHLSGSDDEVSDKASVKIWIELCQGSTVLYRAIDLGEDVLGVAEESTMASRVELI</sequence>
<evidence type="ECO:0000313" key="1">
    <source>
        <dbReference type="EMBL" id="KAK0716759.1"/>
    </source>
</evidence>
<evidence type="ECO:0000313" key="2">
    <source>
        <dbReference type="Proteomes" id="UP001172101"/>
    </source>
</evidence>
<dbReference type="RefSeq" id="XP_060295552.1">
    <property type="nucleotide sequence ID" value="XM_060445295.1"/>
</dbReference>
<reference evidence="1" key="1">
    <citation type="submission" date="2023-06" db="EMBL/GenBank/DDBJ databases">
        <title>Genome-scale phylogeny and comparative genomics of the fungal order Sordariales.</title>
        <authorList>
            <consortium name="Lawrence Berkeley National Laboratory"/>
            <person name="Hensen N."/>
            <person name="Bonometti L."/>
            <person name="Westerberg I."/>
            <person name="Brannstrom I.O."/>
            <person name="Guillou S."/>
            <person name="Cros-Aarteil S."/>
            <person name="Calhoun S."/>
            <person name="Haridas S."/>
            <person name="Kuo A."/>
            <person name="Mondo S."/>
            <person name="Pangilinan J."/>
            <person name="Riley R."/>
            <person name="LaButti K."/>
            <person name="Andreopoulos B."/>
            <person name="Lipzen A."/>
            <person name="Chen C."/>
            <person name="Yanf M."/>
            <person name="Daum C."/>
            <person name="Ng V."/>
            <person name="Clum A."/>
            <person name="Steindorff A."/>
            <person name="Ohm R."/>
            <person name="Martin F."/>
            <person name="Silar P."/>
            <person name="Natvig D."/>
            <person name="Lalanne C."/>
            <person name="Gautier V."/>
            <person name="Ament-velasquez S.L."/>
            <person name="Kruys A."/>
            <person name="Hutchinson M.I."/>
            <person name="Powell A.J."/>
            <person name="Barry K."/>
            <person name="Miller A.N."/>
            <person name="Grigoriev I.V."/>
            <person name="Debuchy R."/>
            <person name="Gladieux P."/>
            <person name="Thoren M.H."/>
            <person name="Johannesson H."/>
        </authorList>
    </citation>
    <scope>NUCLEOTIDE SEQUENCE</scope>
    <source>
        <strain evidence="1">SMH2392-1A</strain>
    </source>
</reference>
<name>A0AA40AJ25_9PEZI</name>
<keyword evidence="2" id="KW-1185">Reference proteome</keyword>
<accession>A0AA40AJ25</accession>
<comment type="caution">
    <text evidence="1">The sequence shown here is derived from an EMBL/GenBank/DDBJ whole genome shotgun (WGS) entry which is preliminary data.</text>
</comment>
<dbReference type="Proteomes" id="UP001172101">
    <property type="component" value="Unassembled WGS sequence"/>
</dbReference>